<comment type="pathway">
    <text evidence="3">Sulfur metabolism; hydrogen sulfide biosynthesis; hydrogen sulfide from sulfite (NADPH route): step 1/1.</text>
</comment>
<dbReference type="Gene3D" id="3.40.920.10">
    <property type="entry name" value="Pyruvate-ferredoxin oxidoreductase, PFOR, domain III"/>
    <property type="match status" value="1"/>
</dbReference>
<feature type="domain" description="FAD-binding FR-type" evidence="18">
    <location>
        <begin position="827"/>
        <end position="1064"/>
    </location>
</feature>
<evidence type="ECO:0000256" key="6">
    <source>
        <dbReference type="ARBA" id="ARBA00022485"/>
    </source>
</evidence>
<evidence type="ECO:0000256" key="4">
    <source>
        <dbReference type="ARBA" id="ARBA00012604"/>
    </source>
</evidence>
<keyword evidence="6" id="KW-0004">4Fe-4S</keyword>
<dbReference type="FunFam" id="3.40.50.920:FF:000007">
    <property type="entry name" value="Pyruvate:ferredoxin (Flavodoxin) oxidoreductase"/>
    <property type="match status" value="1"/>
</dbReference>
<dbReference type="PROSITE" id="PS51384">
    <property type="entry name" value="FAD_FR"/>
    <property type="match status" value="1"/>
</dbReference>
<evidence type="ECO:0000259" key="18">
    <source>
        <dbReference type="PROSITE" id="PS51384"/>
    </source>
</evidence>
<dbReference type="EMBL" id="BQFW01000004">
    <property type="protein sequence ID" value="GJJ70912.1"/>
    <property type="molecule type" value="Genomic_DNA"/>
</dbReference>
<dbReference type="AlphaFoldDB" id="A0A9P3LUF0"/>
<evidence type="ECO:0000256" key="8">
    <source>
        <dbReference type="ARBA" id="ARBA00022643"/>
    </source>
</evidence>
<keyword evidence="12" id="KW-0249">Electron transport</keyword>
<dbReference type="Proteomes" id="UP000827284">
    <property type="component" value="Unassembled WGS sequence"/>
</dbReference>
<evidence type="ECO:0000313" key="20">
    <source>
        <dbReference type="Proteomes" id="UP000827284"/>
    </source>
</evidence>
<comment type="function">
    <text evidence="17">This enzyme catalyzes the 6-electron reduction of sulfite to sulfide. This is one of several activities required for the biosynthesis of L-cysteine from sulfate.</text>
</comment>
<evidence type="ECO:0000256" key="12">
    <source>
        <dbReference type="ARBA" id="ARBA00022982"/>
    </source>
</evidence>
<evidence type="ECO:0000256" key="10">
    <source>
        <dbReference type="ARBA" id="ARBA00022827"/>
    </source>
</evidence>
<gene>
    <name evidence="19" type="ORF">EMPS_03262</name>
</gene>
<keyword evidence="7" id="KW-0285">Flavoprotein</keyword>
<dbReference type="GO" id="GO:0046872">
    <property type="term" value="F:metal ion binding"/>
    <property type="evidence" value="ECO:0007669"/>
    <property type="project" value="UniProtKB-KW"/>
</dbReference>
<reference evidence="19" key="2">
    <citation type="journal article" date="2022" name="Microbiol. Resour. Announc.">
        <title>Whole-Genome Sequence of Entomortierella parvispora E1425, a Mucoromycotan Fungus Associated with Burkholderiaceae-Related Endosymbiotic Bacteria.</title>
        <authorList>
            <person name="Herlambang A."/>
            <person name="Guo Y."/>
            <person name="Takashima Y."/>
            <person name="Narisawa K."/>
            <person name="Ohta H."/>
            <person name="Nishizawa T."/>
        </authorList>
    </citation>
    <scope>NUCLEOTIDE SEQUENCE</scope>
    <source>
        <strain evidence="19">E1425</strain>
    </source>
</reference>
<keyword evidence="5" id="KW-0813">Transport</keyword>
<evidence type="ECO:0000256" key="13">
    <source>
        <dbReference type="ARBA" id="ARBA00023002"/>
    </source>
</evidence>
<keyword evidence="14" id="KW-0408">Iron</keyword>
<dbReference type="GO" id="GO:0004783">
    <property type="term" value="F:sulfite reductase (NADPH) activity"/>
    <property type="evidence" value="ECO:0007669"/>
    <property type="project" value="UniProtKB-EC"/>
</dbReference>
<dbReference type="OrthoDB" id="1856718at2759"/>
<dbReference type="Gene3D" id="2.40.30.10">
    <property type="entry name" value="Translation factors"/>
    <property type="match status" value="1"/>
</dbReference>
<dbReference type="InterPro" id="IPR002869">
    <property type="entry name" value="Pyrv_flavodox_OxRed_cen"/>
</dbReference>
<evidence type="ECO:0000256" key="2">
    <source>
        <dbReference type="ARBA" id="ARBA00001974"/>
    </source>
</evidence>
<dbReference type="Gene3D" id="1.20.990.10">
    <property type="entry name" value="NADPH-cytochrome p450 Reductase, Chain A, domain 3"/>
    <property type="match status" value="1"/>
</dbReference>
<comment type="catalytic activity">
    <reaction evidence="16">
        <text>hydrogen sulfide + 3 NADP(+) + 3 H2O = sulfite + 3 NADPH + 4 H(+)</text>
        <dbReference type="Rhea" id="RHEA:13801"/>
        <dbReference type="ChEBI" id="CHEBI:15377"/>
        <dbReference type="ChEBI" id="CHEBI:15378"/>
        <dbReference type="ChEBI" id="CHEBI:17359"/>
        <dbReference type="ChEBI" id="CHEBI:29919"/>
        <dbReference type="ChEBI" id="CHEBI:57783"/>
        <dbReference type="ChEBI" id="CHEBI:58349"/>
        <dbReference type="EC" id="1.8.1.2"/>
    </reaction>
</comment>
<evidence type="ECO:0000256" key="11">
    <source>
        <dbReference type="ARBA" id="ARBA00022857"/>
    </source>
</evidence>
<accession>A0A9P3LUF0</accession>
<dbReference type="GO" id="GO:0051539">
    <property type="term" value="F:4 iron, 4 sulfur cluster binding"/>
    <property type="evidence" value="ECO:0007669"/>
    <property type="project" value="UniProtKB-KW"/>
</dbReference>
<dbReference type="InterPro" id="IPR001433">
    <property type="entry name" value="OxRdtase_FAD/NAD-bd"/>
</dbReference>
<dbReference type="InterPro" id="IPR017927">
    <property type="entry name" value="FAD-bd_FR_type"/>
</dbReference>
<dbReference type="EC" id="1.8.1.2" evidence="4"/>
<evidence type="ECO:0000256" key="17">
    <source>
        <dbReference type="ARBA" id="ARBA00059320"/>
    </source>
</evidence>
<keyword evidence="20" id="KW-1185">Reference proteome</keyword>
<dbReference type="GO" id="GO:0050660">
    <property type="term" value="F:flavin adenine dinucleotide binding"/>
    <property type="evidence" value="ECO:0007669"/>
    <property type="project" value="TreeGrafter"/>
</dbReference>
<dbReference type="PRINTS" id="PR00371">
    <property type="entry name" value="FPNCR"/>
</dbReference>
<dbReference type="SUPFAM" id="SSF63380">
    <property type="entry name" value="Riboflavin synthase domain-like"/>
    <property type="match status" value="1"/>
</dbReference>
<evidence type="ECO:0000256" key="15">
    <source>
        <dbReference type="ARBA" id="ARBA00023014"/>
    </source>
</evidence>
<name>A0A9P3LUF0_9FUNG</name>
<proteinExistence type="predicted"/>
<evidence type="ECO:0000256" key="1">
    <source>
        <dbReference type="ARBA" id="ARBA00001917"/>
    </source>
</evidence>
<organism evidence="19 20">
    <name type="scientific">Entomortierella parvispora</name>
    <dbReference type="NCBI Taxonomy" id="205924"/>
    <lineage>
        <taxon>Eukaryota</taxon>
        <taxon>Fungi</taxon>
        <taxon>Fungi incertae sedis</taxon>
        <taxon>Mucoromycota</taxon>
        <taxon>Mortierellomycotina</taxon>
        <taxon>Mortierellomycetes</taxon>
        <taxon>Mortierellales</taxon>
        <taxon>Mortierellaceae</taxon>
        <taxon>Entomortierella</taxon>
    </lineage>
</organism>
<evidence type="ECO:0000256" key="3">
    <source>
        <dbReference type="ARBA" id="ARBA00004774"/>
    </source>
</evidence>
<evidence type="ECO:0000256" key="16">
    <source>
        <dbReference type="ARBA" id="ARBA00052219"/>
    </source>
</evidence>
<comment type="cofactor">
    <cofactor evidence="2">
        <name>FAD</name>
        <dbReference type="ChEBI" id="CHEBI:57692"/>
    </cofactor>
</comment>
<dbReference type="Gene3D" id="3.40.50.920">
    <property type="match status" value="1"/>
</dbReference>
<evidence type="ECO:0000256" key="7">
    <source>
        <dbReference type="ARBA" id="ARBA00022630"/>
    </source>
</evidence>
<dbReference type="CDD" id="cd07034">
    <property type="entry name" value="TPP_PYR_PFOR_IOR-alpha_like"/>
    <property type="match status" value="1"/>
</dbReference>
<dbReference type="Gene3D" id="3.40.50.970">
    <property type="match status" value="1"/>
</dbReference>
<dbReference type="InterPro" id="IPR009014">
    <property type="entry name" value="Transketo_C/PFOR_II"/>
</dbReference>
<dbReference type="InterPro" id="IPR001709">
    <property type="entry name" value="Flavoprot_Pyr_Nucl_cyt_Rdtase"/>
</dbReference>
<dbReference type="SUPFAM" id="SSF52518">
    <property type="entry name" value="Thiamin diphosphate-binding fold (THDP-binding)"/>
    <property type="match status" value="1"/>
</dbReference>
<evidence type="ECO:0000313" key="19">
    <source>
        <dbReference type="EMBL" id="GJJ70912.1"/>
    </source>
</evidence>
<evidence type="ECO:0000256" key="5">
    <source>
        <dbReference type="ARBA" id="ARBA00022448"/>
    </source>
</evidence>
<dbReference type="Pfam" id="PF00667">
    <property type="entry name" value="FAD_binding_1"/>
    <property type="match status" value="1"/>
</dbReference>
<keyword evidence="15" id="KW-0411">Iron-sulfur</keyword>
<keyword evidence="13" id="KW-0560">Oxidoreductase</keyword>
<comment type="cofactor">
    <cofactor evidence="1">
        <name>FMN</name>
        <dbReference type="ChEBI" id="CHEBI:58210"/>
    </cofactor>
</comment>
<dbReference type="InterPro" id="IPR017938">
    <property type="entry name" value="Riboflavin_synthase-like_b-brl"/>
</dbReference>
<dbReference type="CDD" id="cd06207">
    <property type="entry name" value="CyPoR_like"/>
    <property type="match status" value="1"/>
</dbReference>
<keyword evidence="8" id="KW-0288">FMN</keyword>
<dbReference type="Pfam" id="PF00175">
    <property type="entry name" value="NAD_binding_1"/>
    <property type="match status" value="1"/>
</dbReference>
<evidence type="ECO:0000256" key="14">
    <source>
        <dbReference type="ARBA" id="ARBA00023004"/>
    </source>
</evidence>
<dbReference type="Gene3D" id="3.40.50.80">
    <property type="entry name" value="Nucleotide-binding domain of ferredoxin-NADP reductase (FNR) module"/>
    <property type="match status" value="1"/>
</dbReference>
<keyword evidence="10" id="KW-0274">FAD</keyword>
<dbReference type="GO" id="GO:0010181">
    <property type="term" value="F:FMN binding"/>
    <property type="evidence" value="ECO:0007669"/>
    <property type="project" value="TreeGrafter"/>
</dbReference>
<dbReference type="InterPro" id="IPR003097">
    <property type="entry name" value="CysJ-like_FAD-binding"/>
</dbReference>
<dbReference type="InterPro" id="IPR002880">
    <property type="entry name" value="Pyrv_Fd/Flavodoxin_OxRdtase_N"/>
</dbReference>
<dbReference type="Pfam" id="PF01855">
    <property type="entry name" value="POR_N"/>
    <property type="match status" value="1"/>
</dbReference>
<keyword evidence="11" id="KW-0521">NADP</keyword>
<dbReference type="FunFam" id="1.20.990.10:FF:000010">
    <property type="entry name" value="Sulfite reductase [NADPH] flavoprotein component"/>
    <property type="match status" value="1"/>
</dbReference>
<dbReference type="PANTHER" id="PTHR19384:SF109">
    <property type="entry name" value="SULFITE REDUCTASE [NADPH] FLAVOPROTEIN COMPONENT"/>
    <property type="match status" value="1"/>
</dbReference>
<dbReference type="SUPFAM" id="SSF53323">
    <property type="entry name" value="Pyruvate-ferredoxin oxidoreductase, PFOR, domain III"/>
    <property type="match status" value="1"/>
</dbReference>
<dbReference type="SUPFAM" id="SSF52343">
    <property type="entry name" value="Ferredoxin reductase-like, C-terminal NADP-linked domain"/>
    <property type="match status" value="1"/>
</dbReference>
<sequence length="1220" mass="132753">MLTVLHTLANVAGLVGKPSTTPTSVPANSNARIQEALSNLSVIRKIILVENLPESQEQIALRHLDQLLDQLSVNALAQLSSSQVQEVASSLIASSSSASSAAELTQILTTVRSYVKTTTTVTTTKTVTKVTQDDDNDSLTGSEGPSSAVTVVDELDQLTLSLRSNLSIGIQNEAEAVQLTSGNLAVEHVAYALSDLVFVYPSTSAHSYLGQSSENWSKAGLSNATGSALAPQVLKMSTRTNAASAVHGAVTSAASKNSSISTLASSAAIVTMVPNLYQIAQANTPVVFHVAAESVDSDLNVLRGDYSDVLVARETGLLYLASNSVQEAYDVSILAHAVASGTRQSVIHILDGVKTSHQVEAIKTVRDQDAAAFIRQEQQKYTLSHDEGSLVSGIEDIFEHAESLLGRRYRAFEYTGPKDAETVVVVFGPAYNVAKDLGDKVGVLNIRLYRPWSFSHFLKAIPTSAKSVVVVEPVSSTSAHGPVFLDVSASFNLWTGAHRPIVVDAKYGLFGHSLTQGWLKALVHQATATAGKLDLAAIVATEEPAQSDVKQAIFWETESSAPVSAHVAKHLQSALGHRIQHSSAVNSYRHQPVIETRLQFSKSNSIVFAESAQADYALVHDLSLLAEFNIVDSLKHGAVLVLNAPWSVEELESKTSAAFRFALGAKQIQVLLIDLIHVAKELGLAGAGKVLLGQVTFFKTFASNLREAAFEQLDRQYETSNIKVLKDLVCTLVERVDKEVIEVPQNPNWLAIELGEADQAALALPKRVSPTIRSSVDAFTSTAVSHATPVPEEGEVALGKTSNWHQAAWQLLFSEAYDTKKQLSDDGHSYLVKITENRRLTPTTYDRNVFHLEFDTTNTGLKYEIGDALGIHGWNDTEEVLDFIKFYGEKPETIVVAPRPVPKNAPEGTLPLYQTNSLFQVLQQTSDLFGRPSKRFYADLIPFAANEAEKERLAFLISAEGAAEFKDRVDETLTHADILREFPSAHPSIPQLIAMIPAIKPRHYSIASSMKAHPNSVHLLIVAVEWTAPSGKARFGQCTRYLTSLGVGDNVTVSIKPSVMTLPPLPHQPVIMAGLGTGMAPFRAFIQERAWQKAQGIEVGPMILYFGSRNRANEYLYGEELEAYHADGLLTHLRLAFSRDQKEKIYIQHKMNEDGALLHKYLLDSSLNGHFYLCGPTWPAGDVKDAIVQSFMDGEDCAAIDANRIVNKLKEEERYVLEVY</sequence>
<keyword evidence="9" id="KW-0479">Metal-binding</keyword>
<dbReference type="SUPFAM" id="SSF52922">
    <property type="entry name" value="TK C-terminal domain-like"/>
    <property type="match status" value="1"/>
</dbReference>
<dbReference type="InterPro" id="IPR023173">
    <property type="entry name" value="NADPH_Cyt_P450_Rdtase_alpha"/>
</dbReference>
<dbReference type="InterPro" id="IPR039261">
    <property type="entry name" value="FNR_nucleotide-bd"/>
</dbReference>
<dbReference type="InterPro" id="IPR029061">
    <property type="entry name" value="THDP-binding"/>
</dbReference>
<protein>
    <recommendedName>
        <fullName evidence="4">assimilatory sulfite reductase (NADPH)</fullName>
        <ecNumber evidence="4">1.8.1.2</ecNumber>
    </recommendedName>
</protein>
<comment type="caution">
    <text evidence="19">The sequence shown here is derived from an EMBL/GenBank/DDBJ whole genome shotgun (WGS) entry which is preliminary data.</text>
</comment>
<evidence type="ECO:0000256" key="9">
    <source>
        <dbReference type="ARBA" id="ARBA00022723"/>
    </source>
</evidence>
<dbReference type="PANTHER" id="PTHR19384">
    <property type="entry name" value="NITRIC OXIDE SYNTHASE-RELATED"/>
    <property type="match status" value="1"/>
</dbReference>
<reference evidence="19" key="1">
    <citation type="submission" date="2021-11" db="EMBL/GenBank/DDBJ databases">
        <authorList>
            <person name="Herlambang A."/>
            <person name="Guo Y."/>
            <person name="Takashima Y."/>
            <person name="Nishizawa T."/>
        </authorList>
    </citation>
    <scope>NUCLEOTIDE SEQUENCE</scope>
    <source>
        <strain evidence="19">E1425</strain>
    </source>
</reference>
<dbReference type="GO" id="GO:0005829">
    <property type="term" value="C:cytosol"/>
    <property type="evidence" value="ECO:0007669"/>
    <property type="project" value="TreeGrafter"/>
</dbReference>